<keyword evidence="2" id="KW-0238">DNA-binding</keyword>
<dbReference type="CDD" id="cd00067">
    <property type="entry name" value="GAL4"/>
    <property type="match status" value="1"/>
</dbReference>
<dbReference type="Proteomes" id="UP001216150">
    <property type="component" value="Unassembled WGS sequence"/>
</dbReference>
<keyword evidence="4" id="KW-0539">Nucleus</keyword>
<keyword evidence="3" id="KW-0804">Transcription</keyword>
<sequence>MSGHVTPGSTIPLPASEPRPQSRPKQRIGHTKSRNGCLVCKSRRVKCDEVQPVCGACSVRGDDCVFASPKKTRDPQRRRRLARSDATSQVEASPGGLLGFPAISIHPLDFNVPHSTTSYPPGGSTNRLNMHDLTLLQHYILHTSKKMTLNNCKGLVWERVIPEIAASHAFLMHLLLALAGLDMLTTNKPEAQMSNSDHLNGSISSGSPAVKLQSVVEHHQQGLQGLQEKLAIAKDTDMDVLFAGSMLVVAFAFASHRVRDLYPMSHEPQQQVSPIEPTVACLSSLSNRPQINWLRLVRGVSSIVQYSWTTLKLGRLRPLLLYSNANDDWKLHGPELTANNAPPENMRSGSLSAFAVGAPLAILKLREFLGILRTMSSDPTQGNLLHPEPPLGPTLGASGTAQRDDLFAAQDQSITVVENMYMRIMYVIHLRQIELSSSCHNPQPEMEEAAISSWPHLVPATFISSLESNENLEITTGFSFAILAHLYLCLALLDDIWYFGEIFGSEIRRIEFLVAEINNPELSQLVAWPVRVVSS</sequence>
<keyword evidence="1" id="KW-0805">Transcription regulation</keyword>
<feature type="domain" description="Zn(2)-C6 fungal-type" evidence="6">
    <location>
        <begin position="36"/>
        <end position="66"/>
    </location>
</feature>
<evidence type="ECO:0000256" key="3">
    <source>
        <dbReference type="ARBA" id="ARBA00023163"/>
    </source>
</evidence>
<dbReference type="PANTHER" id="PTHR47657">
    <property type="entry name" value="STEROL REGULATORY ELEMENT-BINDING PROTEIN ECM22"/>
    <property type="match status" value="1"/>
</dbReference>
<dbReference type="Pfam" id="PF00172">
    <property type="entry name" value="Zn_clus"/>
    <property type="match status" value="1"/>
</dbReference>
<dbReference type="PROSITE" id="PS00463">
    <property type="entry name" value="ZN2_CY6_FUNGAL_1"/>
    <property type="match status" value="1"/>
</dbReference>
<comment type="caution">
    <text evidence="7">The sequence shown here is derived from an EMBL/GenBank/DDBJ whole genome shotgun (WGS) entry which is preliminary data.</text>
</comment>
<protein>
    <recommendedName>
        <fullName evidence="6">Zn(2)-C6 fungal-type domain-containing protein</fullName>
    </recommendedName>
</protein>
<feature type="region of interest" description="Disordered" evidence="5">
    <location>
        <begin position="1"/>
        <end position="33"/>
    </location>
</feature>
<gene>
    <name evidence="7" type="ORF">N7450_011495</name>
</gene>
<dbReference type="Pfam" id="PF11951">
    <property type="entry name" value="Fungal_trans_2"/>
    <property type="match status" value="1"/>
</dbReference>
<dbReference type="InterPro" id="IPR001138">
    <property type="entry name" value="Zn2Cys6_DnaBD"/>
</dbReference>
<name>A0AAD6DC72_9EURO</name>
<dbReference type="InterPro" id="IPR052400">
    <property type="entry name" value="Zn2-C6_fungal_TF"/>
</dbReference>
<dbReference type="AlphaFoldDB" id="A0AAD6DC72"/>
<dbReference type="InterPro" id="IPR021858">
    <property type="entry name" value="Fun_TF"/>
</dbReference>
<dbReference type="GO" id="GO:0008270">
    <property type="term" value="F:zinc ion binding"/>
    <property type="evidence" value="ECO:0007669"/>
    <property type="project" value="InterPro"/>
</dbReference>
<evidence type="ECO:0000259" key="6">
    <source>
        <dbReference type="PROSITE" id="PS50048"/>
    </source>
</evidence>
<evidence type="ECO:0000256" key="5">
    <source>
        <dbReference type="SAM" id="MobiDB-lite"/>
    </source>
</evidence>
<dbReference type="PROSITE" id="PS50048">
    <property type="entry name" value="ZN2_CY6_FUNGAL_2"/>
    <property type="match status" value="1"/>
</dbReference>
<evidence type="ECO:0000313" key="8">
    <source>
        <dbReference type="Proteomes" id="UP001216150"/>
    </source>
</evidence>
<reference evidence="7 8" key="1">
    <citation type="journal article" date="2023" name="IMA Fungus">
        <title>Comparative genomic study of the Penicillium genus elucidates a diverse pangenome and 15 lateral gene transfer events.</title>
        <authorList>
            <person name="Petersen C."/>
            <person name="Sorensen T."/>
            <person name="Nielsen M.R."/>
            <person name="Sondergaard T.E."/>
            <person name="Sorensen J.L."/>
            <person name="Fitzpatrick D.A."/>
            <person name="Frisvad J.C."/>
            <person name="Nielsen K.L."/>
        </authorList>
    </citation>
    <scope>NUCLEOTIDE SEQUENCE [LARGE SCALE GENOMIC DNA]</scope>
    <source>
        <strain evidence="7 8">IBT 29057</strain>
    </source>
</reference>
<dbReference type="SUPFAM" id="SSF57701">
    <property type="entry name" value="Zn2/Cys6 DNA-binding domain"/>
    <property type="match status" value="1"/>
</dbReference>
<keyword evidence="8" id="KW-1185">Reference proteome</keyword>
<dbReference type="InterPro" id="IPR036864">
    <property type="entry name" value="Zn2-C6_fun-type_DNA-bd_sf"/>
</dbReference>
<feature type="compositionally biased region" description="Basic residues" evidence="5">
    <location>
        <begin position="22"/>
        <end position="33"/>
    </location>
</feature>
<dbReference type="GO" id="GO:0003677">
    <property type="term" value="F:DNA binding"/>
    <property type="evidence" value="ECO:0007669"/>
    <property type="project" value="UniProtKB-KW"/>
</dbReference>
<evidence type="ECO:0000313" key="7">
    <source>
        <dbReference type="EMBL" id="KAJ5569009.1"/>
    </source>
</evidence>
<evidence type="ECO:0000256" key="2">
    <source>
        <dbReference type="ARBA" id="ARBA00023125"/>
    </source>
</evidence>
<accession>A0AAD6DC72</accession>
<dbReference type="PANTHER" id="PTHR47657:SF10">
    <property type="entry name" value="ZN(II)2CYS6 TRANSCRIPTION FACTOR (EUROFUNG)"/>
    <property type="match status" value="1"/>
</dbReference>
<feature type="region of interest" description="Disordered" evidence="5">
    <location>
        <begin position="69"/>
        <end position="89"/>
    </location>
</feature>
<proteinExistence type="predicted"/>
<dbReference type="EMBL" id="JAQJAC010000010">
    <property type="protein sequence ID" value="KAJ5569009.1"/>
    <property type="molecule type" value="Genomic_DNA"/>
</dbReference>
<dbReference type="Gene3D" id="4.10.240.10">
    <property type="entry name" value="Zn(2)-C6 fungal-type DNA-binding domain"/>
    <property type="match status" value="1"/>
</dbReference>
<evidence type="ECO:0000256" key="1">
    <source>
        <dbReference type="ARBA" id="ARBA00023015"/>
    </source>
</evidence>
<organism evidence="7 8">
    <name type="scientific">Penicillium hetheringtonii</name>
    <dbReference type="NCBI Taxonomy" id="911720"/>
    <lineage>
        <taxon>Eukaryota</taxon>
        <taxon>Fungi</taxon>
        <taxon>Dikarya</taxon>
        <taxon>Ascomycota</taxon>
        <taxon>Pezizomycotina</taxon>
        <taxon>Eurotiomycetes</taxon>
        <taxon>Eurotiomycetidae</taxon>
        <taxon>Eurotiales</taxon>
        <taxon>Aspergillaceae</taxon>
        <taxon>Penicillium</taxon>
    </lineage>
</organism>
<dbReference type="SMART" id="SM00066">
    <property type="entry name" value="GAL4"/>
    <property type="match status" value="1"/>
</dbReference>
<evidence type="ECO:0000256" key="4">
    <source>
        <dbReference type="ARBA" id="ARBA00023242"/>
    </source>
</evidence>
<dbReference type="GO" id="GO:0000981">
    <property type="term" value="F:DNA-binding transcription factor activity, RNA polymerase II-specific"/>
    <property type="evidence" value="ECO:0007669"/>
    <property type="project" value="InterPro"/>
</dbReference>